<evidence type="ECO:0000313" key="2">
    <source>
        <dbReference type="EMBL" id="AJF97901.1"/>
    </source>
</evidence>
<proteinExistence type="predicted"/>
<evidence type="ECO:0000313" key="3">
    <source>
        <dbReference type="Proteomes" id="UP000202511"/>
    </source>
</evidence>
<dbReference type="CDD" id="cd09917">
    <property type="entry name" value="F-box_SF"/>
    <property type="match status" value="1"/>
</dbReference>
<dbReference type="Pfam" id="PF12937">
    <property type="entry name" value="F-box-like"/>
    <property type="match status" value="1"/>
</dbReference>
<dbReference type="Proteomes" id="UP000202511">
    <property type="component" value="Segment"/>
</dbReference>
<dbReference type="InterPro" id="IPR036047">
    <property type="entry name" value="F-box-like_dom_sf"/>
</dbReference>
<reference evidence="2 3" key="1">
    <citation type="journal article" date="2015" name="Parasitol. Res.">
        <title>Viruses in close associations with free-living amoebae.</title>
        <authorList>
            <person name="Scheid P."/>
        </authorList>
    </citation>
    <scope>NUCLEOTIDE SEQUENCE [LARGE SCALE GENOMIC DNA]</scope>
    <source>
        <strain evidence="2">KlaHel</strain>
    </source>
</reference>
<evidence type="ECO:0000259" key="1">
    <source>
        <dbReference type="PROSITE" id="PS50181"/>
    </source>
</evidence>
<dbReference type="InterPro" id="IPR001810">
    <property type="entry name" value="F-box_dom"/>
</dbReference>
<organism evidence="2 3">
    <name type="scientific">Pandoravirus inopinatum</name>
    <dbReference type="NCBI Taxonomy" id="1605721"/>
    <lineage>
        <taxon>Viruses</taxon>
        <taxon>Pandoravirus</taxon>
    </lineage>
</organism>
<dbReference type="Gene3D" id="1.20.1280.50">
    <property type="match status" value="1"/>
</dbReference>
<dbReference type="RefSeq" id="YP_009120136.1">
    <property type="nucleotide sequence ID" value="NC_026440.1"/>
</dbReference>
<protein>
    <submittedName>
        <fullName evidence="2">F-box domain protein</fullName>
    </submittedName>
</protein>
<dbReference type="PROSITE" id="PS50181">
    <property type="entry name" value="FBOX"/>
    <property type="match status" value="1"/>
</dbReference>
<accession>A0A0B5JAF0</accession>
<dbReference type="GeneID" id="23462818"/>
<feature type="domain" description="F-box" evidence="1">
    <location>
        <begin position="1"/>
        <end position="51"/>
    </location>
</feature>
<dbReference type="EMBL" id="KP136319">
    <property type="protein sequence ID" value="AJF97901.1"/>
    <property type="molecule type" value="Genomic_DNA"/>
</dbReference>
<sequence length="148" mass="16245">MAISTLPHEMWTHVLSYCDAVDVWRLALTCREAACTALDPVHILGPGYRRAAARLCTGHMCLARLGAVVDDDFSRPPSPPRWALCATTTAAGPRAQTTRRNAATSSAGCSMAMGGIVWAHGGWWKQDPRGRWVDRHHCATCRCRWCIA</sequence>
<name>A0A0B5JAF0_9VIRU</name>
<dbReference type="SUPFAM" id="SSF81383">
    <property type="entry name" value="F-box domain"/>
    <property type="match status" value="1"/>
</dbReference>
<dbReference type="KEGG" id="vg:23462818"/>